<dbReference type="SUPFAM" id="SSF54160">
    <property type="entry name" value="Chromo domain-like"/>
    <property type="match status" value="1"/>
</dbReference>
<dbReference type="AlphaFoldDB" id="A0A2K3PBK6"/>
<reference evidence="2 3" key="2">
    <citation type="journal article" date="2017" name="Front. Plant Sci.">
        <title>Gene Classification and Mining of Molecular Markers Useful in Red Clover (Trifolium pratense) Breeding.</title>
        <authorList>
            <person name="Istvanek J."/>
            <person name="Dluhosova J."/>
            <person name="Dluhos P."/>
            <person name="Patkova L."/>
            <person name="Nedelnik J."/>
            <person name="Repkova J."/>
        </authorList>
    </citation>
    <scope>NUCLEOTIDE SEQUENCE [LARGE SCALE GENOMIC DNA]</scope>
    <source>
        <strain evidence="3">cv. Tatra</strain>
        <tissue evidence="2">Young leaves</tissue>
    </source>
</reference>
<accession>A0A2K3PBK6</accession>
<dbReference type="InterPro" id="IPR051320">
    <property type="entry name" value="Viral_Replic_Matur_Polypro"/>
</dbReference>
<name>A0A2K3PBK6_TRIPR</name>
<comment type="caution">
    <text evidence="2">The sequence shown here is derived from an EMBL/GenBank/DDBJ whole genome shotgun (WGS) entry which is preliminary data.</text>
</comment>
<evidence type="ECO:0000259" key="1">
    <source>
        <dbReference type="Pfam" id="PF17919"/>
    </source>
</evidence>
<dbReference type="EMBL" id="ASHM01005452">
    <property type="protein sequence ID" value="PNY12666.1"/>
    <property type="molecule type" value="Genomic_DNA"/>
</dbReference>
<dbReference type="SUPFAM" id="SSF56672">
    <property type="entry name" value="DNA/RNA polymerases"/>
    <property type="match status" value="1"/>
</dbReference>
<evidence type="ECO:0000313" key="3">
    <source>
        <dbReference type="Proteomes" id="UP000236291"/>
    </source>
</evidence>
<dbReference type="InterPro" id="IPR043128">
    <property type="entry name" value="Rev_trsase/Diguanyl_cyclase"/>
</dbReference>
<evidence type="ECO:0000313" key="2">
    <source>
        <dbReference type="EMBL" id="PNY12666.1"/>
    </source>
</evidence>
<dbReference type="Proteomes" id="UP000236291">
    <property type="component" value="Unassembled WGS sequence"/>
</dbReference>
<proteinExistence type="predicted"/>
<dbReference type="PANTHER" id="PTHR33064:SF37">
    <property type="entry name" value="RIBONUCLEASE H"/>
    <property type="match status" value="1"/>
</dbReference>
<dbReference type="Pfam" id="PF17919">
    <property type="entry name" value="RT_RNaseH_2"/>
    <property type="match status" value="1"/>
</dbReference>
<dbReference type="Gene3D" id="3.30.70.270">
    <property type="match status" value="1"/>
</dbReference>
<dbReference type="InterPro" id="IPR043502">
    <property type="entry name" value="DNA/RNA_pol_sf"/>
</dbReference>
<dbReference type="InterPro" id="IPR016197">
    <property type="entry name" value="Chromo-like_dom_sf"/>
</dbReference>
<sequence>MFIKRHSKFKVELRATMFIKRHFTPMRVCFFDDILVYSKDWASHMVQLEADLKVLRDNCLTANKKKCLFAQDTVEYLGHVISAKGVAVDPNKFINIRNWPIPKNMKGRSKAFDTLKERLTTAPVLALPDFDKEFFIECDASGSGLGADALSRMYEGVELSSMVSYPCWEEHQQVVEEVHQDYRLKDIIADLQNDVSTHPGFSFHQGVLFYEGRLVMSNQSPLKPQLMFLQNDVSTLPHKEAILYLAASPGGLLQRLPVPEAIWSDLSMDFITGLPKSNGYEAILVAGSGVCELLLEGDTQAGRNSIKDEFSVSSGIGRPNGADQPKSWVGETRVEAVQRELSDRHEALRQLKAHLLRAQRLKEVSGCTLSFMRIYVRFKKAVGNYSEEEALPDNLEGDGTDLTEPEPVLAARMVQKQGEEIMQVLLQWKGRPVEEATWEEAFMIRSQFPSFNLENKVQALGGSIVRHREATHRPNNEMIHNDSAGAKIWRVYSRRGKRGNMGRVIFLLLG</sequence>
<protein>
    <submittedName>
        <fullName evidence="2">Poly(ADP-ribose) polymerase domain protein</fullName>
    </submittedName>
</protein>
<feature type="domain" description="Reverse transcriptase/retrotransposon-derived protein RNase H-like" evidence="1">
    <location>
        <begin position="109"/>
        <end position="148"/>
    </location>
</feature>
<organism evidence="2 3">
    <name type="scientific">Trifolium pratense</name>
    <name type="common">Red clover</name>
    <dbReference type="NCBI Taxonomy" id="57577"/>
    <lineage>
        <taxon>Eukaryota</taxon>
        <taxon>Viridiplantae</taxon>
        <taxon>Streptophyta</taxon>
        <taxon>Embryophyta</taxon>
        <taxon>Tracheophyta</taxon>
        <taxon>Spermatophyta</taxon>
        <taxon>Magnoliopsida</taxon>
        <taxon>eudicotyledons</taxon>
        <taxon>Gunneridae</taxon>
        <taxon>Pentapetalae</taxon>
        <taxon>rosids</taxon>
        <taxon>fabids</taxon>
        <taxon>Fabales</taxon>
        <taxon>Fabaceae</taxon>
        <taxon>Papilionoideae</taxon>
        <taxon>50 kb inversion clade</taxon>
        <taxon>NPAAA clade</taxon>
        <taxon>Hologalegina</taxon>
        <taxon>IRL clade</taxon>
        <taxon>Trifolieae</taxon>
        <taxon>Trifolium</taxon>
    </lineage>
</organism>
<gene>
    <name evidence="2" type="ORF">L195_g009300</name>
</gene>
<reference evidence="2 3" key="1">
    <citation type="journal article" date="2014" name="Am. J. Bot.">
        <title>Genome assembly and annotation for red clover (Trifolium pratense; Fabaceae).</title>
        <authorList>
            <person name="Istvanek J."/>
            <person name="Jaros M."/>
            <person name="Krenek A."/>
            <person name="Repkova J."/>
        </authorList>
    </citation>
    <scope>NUCLEOTIDE SEQUENCE [LARGE SCALE GENOMIC DNA]</scope>
    <source>
        <strain evidence="3">cv. Tatra</strain>
        <tissue evidence="2">Young leaves</tissue>
    </source>
</reference>
<dbReference type="PANTHER" id="PTHR33064">
    <property type="entry name" value="POL PROTEIN"/>
    <property type="match status" value="1"/>
</dbReference>
<dbReference type="InterPro" id="IPR041577">
    <property type="entry name" value="RT_RNaseH_2"/>
</dbReference>